<name>A0A7R8X775_9CRUS</name>
<evidence type="ECO:0000313" key="11">
    <source>
        <dbReference type="Proteomes" id="UP000677054"/>
    </source>
</evidence>
<evidence type="ECO:0000256" key="4">
    <source>
        <dbReference type="ARBA" id="ARBA00022777"/>
    </source>
</evidence>
<evidence type="ECO:0000256" key="3">
    <source>
        <dbReference type="ARBA" id="ARBA00022741"/>
    </source>
</evidence>
<dbReference type="InterPro" id="IPR016024">
    <property type="entry name" value="ARM-type_fold"/>
</dbReference>
<dbReference type="GO" id="GO:0004674">
    <property type="term" value="F:protein serine/threonine kinase activity"/>
    <property type="evidence" value="ECO:0007669"/>
    <property type="project" value="UniProtKB-EC"/>
</dbReference>
<gene>
    <name evidence="10" type="ORF">DSTB1V02_LOCUS2256</name>
</gene>
<dbReference type="PANTHER" id="PTHR11139">
    <property type="entry name" value="ATAXIA TELANGIECTASIA MUTATED ATM -RELATED"/>
    <property type="match status" value="1"/>
</dbReference>
<protein>
    <recommendedName>
        <fullName evidence="1">non-specific serine/threonine protein kinase</fullName>
        <ecNumber evidence="1">2.7.11.1</ecNumber>
    </recommendedName>
</protein>
<evidence type="ECO:0000256" key="2">
    <source>
        <dbReference type="ARBA" id="ARBA00022679"/>
    </source>
</evidence>
<feature type="compositionally biased region" description="Basic and acidic residues" evidence="7">
    <location>
        <begin position="3045"/>
        <end position="3060"/>
    </location>
</feature>
<dbReference type="OrthoDB" id="10065496at2759"/>
<keyword evidence="4" id="KW-0418">Kinase</keyword>
<dbReference type="Pfam" id="PF00454">
    <property type="entry name" value="PI3_PI4_kinase"/>
    <property type="match status" value="1"/>
</dbReference>
<keyword evidence="11" id="KW-1185">Reference proteome</keyword>
<dbReference type="PROSITE" id="PS50290">
    <property type="entry name" value="PI3_4_KINASE_3"/>
    <property type="match status" value="1"/>
</dbReference>
<dbReference type="SMART" id="SM00146">
    <property type="entry name" value="PI3Kc"/>
    <property type="match status" value="1"/>
</dbReference>
<keyword evidence="5" id="KW-0067">ATP-binding</keyword>
<proteinExistence type="predicted"/>
<dbReference type="SUPFAM" id="SSF48371">
    <property type="entry name" value="ARM repeat"/>
    <property type="match status" value="1"/>
</dbReference>
<dbReference type="Pfam" id="PF02260">
    <property type="entry name" value="FATC"/>
    <property type="match status" value="1"/>
</dbReference>
<accession>A0A7R8X775</accession>
<dbReference type="Proteomes" id="UP000677054">
    <property type="component" value="Unassembled WGS sequence"/>
</dbReference>
<keyword evidence="3" id="KW-0547">Nucleotide-binding</keyword>
<evidence type="ECO:0000256" key="5">
    <source>
        <dbReference type="ARBA" id="ARBA00022840"/>
    </source>
</evidence>
<keyword evidence="6" id="KW-0866">Nonsense-mediated mRNA decay</keyword>
<dbReference type="InterPro" id="IPR000403">
    <property type="entry name" value="PI3/4_kinase_cat_dom"/>
</dbReference>
<dbReference type="InterPro" id="IPR031559">
    <property type="entry name" value="SMG1"/>
</dbReference>
<dbReference type="InterPro" id="IPR003152">
    <property type="entry name" value="FATC_dom"/>
</dbReference>
<dbReference type="PANTHER" id="PTHR11139:SF71">
    <property type="entry name" value="SERINE_THREONINE-PROTEIN KINASE SMG1"/>
    <property type="match status" value="1"/>
</dbReference>
<dbReference type="Gene3D" id="1.10.1070.11">
    <property type="entry name" value="Phosphatidylinositol 3-/4-kinase, catalytic domain"/>
    <property type="match status" value="1"/>
</dbReference>
<dbReference type="EC" id="2.7.11.1" evidence="1"/>
<keyword evidence="2" id="KW-0808">Transferase</keyword>
<dbReference type="InterPro" id="IPR036940">
    <property type="entry name" value="PI3/4_kinase_cat_sf"/>
</dbReference>
<dbReference type="SUPFAM" id="SSF56112">
    <property type="entry name" value="Protein kinase-like (PK-like)"/>
    <property type="match status" value="1"/>
</dbReference>
<dbReference type="EMBL" id="LR899762">
    <property type="protein sequence ID" value="CAD7242285.1"/>
    <property type="molecule type" value="Genomic_DNA"/>
</dbReference>
<feature type="domain" description="PI3K/PI4K catalytic" evidence="8">
    <location>
        <begin position="1867"/>
        <end position="2207"/>
    </location>
</feature>
<evidence type="ECO:0000256" key="1">
    <source>
        <dbReference type="ARBA" id="ARBA00012513"/>
    </source>
</evidence>
<dbReference type="EMBL" id="CAJPEV010000245">
    <property type="protein sequence ID" value="CAG0882902.1"/>
    <property type="molecule type" value="Genomic_DNA"/>
</dbReference>
<dbReference type="SMART" id="SM01343">
    <property type="entry name" value="FATC"/>
    <property type="match status" value="1"/>
</dbReference>
<dbReference type="GO" id="GO:0005524">
    <property type="term" value="F:ATP binding"/>
    <property type="evidence" value="ECO:0007669"/>
    <property type="project" value="UniProtKB-KW"/>
</dbReference>
<evidence type="ECO:0000313" key="10">
    <source>
        <dbReference type="EMBL" id="CAD7242285.1"/>
    </source>
</evidence>
<reference evidence="10" key="1">
    <citation type="submission" date="2020-11" db="EMBL/GenBank/DDBJ databases">
        <authorList>
            <person name="Tran Van P."/>
        </authorList>
    </citation>
    <scope>NUCLEOTIDE SEQUENCE</scope>
</reference>
<evidence type="ECO:0000256" key="7">
    <source>
        <dbReference type="SAM" id="MobiDB-lite"/>
    </source>
</evidence>
<dbReference type="GO" id="GO:0000184">
    <property type="term" value="P:nuclear-transcribed mRNA catabolic process, nonsense-mediated decay"/>
    <property type="evidence" value="ECO:0007669"/>
    <property type="project" value="UniProtKB-KW"/>
</dbReference>
<evidence type="ECO:0000259" key="9">
    <source>
        <dbReference type="PROSITE" id="PS51190"/>
    </source>
</evidence>
<dbReference type="InterPro" id="IPR018936">
    <property type="entry name" value="PI3/4_kinase_CS"/>
</dbReference>
<dbReference type="GO" id="GO:0005634">
    <property type="term" value="C:nucleus"/>
    <property type="evidence" value="ECO:0007669"/>
    <property type="project" value="TreeGrafter"/>
</dbReference>
<feature type="region of interest" description="Disordered" evidence="7">
    <location>
        <begin position="3045"/>
        <end position="3067"/>
    </location>
</feature>
<dbReference type="InterPro" id="IPR011009">
    <property type="entry name" value="Kinase-like_dom_sf"/>
</dbReference>
<feature type="domain" description="FATC" evidence="9">
    <location>
        <begin position="3121"/>
        <end position="3153"/>
    </location>
</feature>
<evidence type="ECO:0000256" key="6">
    <source>
        <dbReference type="ARBA" id="ARBA00023161"/>
    </source>
</evidence>
<evidence type="ECO:0000259" key="8">
    <source>
        <dbReference type="PROSITE" id="PS50290"/>
    </source>
</evidence>
<dbReference type="Gene3D" id="3.30.1010.10">
    <property type="entry name" value="Phosphatidylinositol 3-kinase Catalytic Subunit, Chain A, domain 4"/>
    <property type="match status" value="1"/>
</dbReference>
<dbReference type="PROSITE" id="PS51190">
    <property type="entry name" value="FATC"/>
    <property type="match status" value="1"/>
</dbReference>
<sequence>MVGHIAVDRKRVLVLPTAKKKIVTLRHPRGLLIIDDVGRQMQMALSVQEGVHRMIVTIKSCTTNFKNALGAPEHYTMVDDSFHMLYKSLEEALHLHSSWDVKMEIACTLGHLAYAVGNQLNRFLKWLMDHVKKRGSLKPIFIQPILELLKLERCEARLPGNYSVVIMQHLHSILEATEEPAVMVTTMDTVLFLLEMHPTALNPHFEDLADILVGWHIDTTQSSAIQEYIVSVFQMLHPYWLADLPFTLNLMTQFLEDMDCYSEQLLTSGSIADLEENSQECHIAKLTSLLRVFSTVVKSLGPLDPGIPSSMPIFQDVLRLVLRSTQPVFASNLWDLDFFVAVNEDIDLLVTHMLPDATWIPQISEYLQKVLNSSSPIITELLPSIAQLYSTVISKMGPDLNSDFLQFLEPEHGLHSWITHPSQKTIFFLSAGGPGSDVFGMLSGGGPSVGTLPKVLDLASHLLIAWNQPFVPDTSKIPSELVHEELPSVDCSPAIANCIILIWKCLVEMYKDILMVKSVTLLEEMYQLILQELEVCYQSLGLTGIQLSGHDIRKVPEEEAKTRALFYLTTLSGIGISKESVLGLWALQPSIFELLAVLLCPVLVSDSTVPSSVLEAQLAILSEHSQRHKHFISSSSLLSQSQLKIAGGPTSGEHFATILNILQALIQKVHLAHAVRITCLDWLEDLLEQGRGYSLQLTGIPQFMRLFLSLATLSLKLCLPAGGALHILQCLTTFVTHYLLPSGSVVDEEMETVAWLCLHHASSTVLEIQEGYLKLLFSIPLPHILLAQDQERLNMDIALLSSSQPNSKREEWIRQLSSLKLNSLLSERSIMKIASSSSCLLPQHFRYIWCFLIEGKHPNGESWLEEIFRSLGKHDEMMTGSVLHYRAAWELASFCIQSKLKCIFGKPNETLLTLENGVKQLLMSTTMGGLTLIRGKILLTFMDAFEKQLYNAAHGSAVALPTPSKNTKIFFWTNQGSCWSWLHRLRKPLITLSADCKIPSATTWHGYSYLAQINDSTDLKTGEFYYMLTMLVEALVQLHSSDSIQGLYDWLHEKYGLKLNWMKPAIAQAGERYETGAIEYWTSLEGIDEEHDAVKHFVLKQLEQCYVDLGSWEDLVSLRESLGSDAQSFKALLSLERHESSHVPPAIVENVIKEFETLKDFAYLQPLLQILAQEVTPLEQGNEHHGFRENEQHCMDLVKEHLHLLGPECWPELLIFGSFLCHLQKFSGSLCSQHESSFGPLSKIPLKILRLLTSVAHSFMNVPGIYGPKDGMNELLQVCSKRCRQTFNLNAVERFLSLQIAKSPATCLQAAKLLLLQGKLLEAQDTLCGVSEVLYGSREAEQEMGAKCLLTLGKWLQQPWMSEENSKGIWRTLVSSEDSPAMQYLPSAHKDIIGEKEMGSGLMFHLTTAVYPSVSTSWSHFANWAYQQGQRVLSAAISGQFSLEREYTDAIHAILDQSSSPLNPLDMIQAIESNIAIGLYQYEVFYNTNWILNDDSARTILLTRFESLNLEPQVLLRLLTIWKKAQQNLFHHYRIAAPAYFHFLQLHHQQGKEGAREERTRIHVTSATLHLLRLLVRHPRALESALDNGFASTPPSCWKKIIPQLFSHLSHSDAFVQQKVSDLLCQMALDSSHLIVFPALVGALSTHTRSLQQQQAFGVFGEKEEGADEDGEEGEDEFEIEDDDATQNAVIQNRYLSLIEALSKQDDSLVNEVRTLIRELRRLALLWEELWLGVVSQQLADLTSRASRLKSEVAGIQASKHLTRDEKEEIIRLKHSIAYKPVQFAITQLKQVTSIPPETTLEKKFHEKFGKLIEEVVKDLSCVERGSMPSLSSLRCLESGLKQHLHHRTTKGILLSQASPAVTIGGLENMVSILSTKTKPKKLIIHGSDGKKYSYLLKGLEDLHLDERIMQFLSIFNEMLLHAKHNERGMYKARNYSVIPLGPRSGLIQWVQGAVPLFGIYKRWQQRQLVSPREPSSGGGRVVGGVQRPSELFNAKLYPLLKEKGIPENSNRKEWPLSVLCQTLKSLLSDTPPDLLQKELWCHSVNSTTWWSVTKTFNITTAIMSMVGYVIGLGDRHLDNLLVDLTTGQVVHIDYNVCFEKGKHLRIPEKVPFRMTQNIQTALGITGCHGLFKNTCCFTLNLLRRHRGLLLSLLETFVYDPLVEWTPSAGENFNLTISTELFPRQELEELHANVSINMLYSLADALESLKKELEAWVRAQGSLEETDEQLQQWHQCLALLKEAEANPHHHLYQLSQRYSVFIDCEERQSRLHKQLETALEQENKMADSHLTALKALGDPETLERCASLKKKLDALSDSHGLIEEFLQQAGQLSLASQYGELEGELRRSLMHLHGMLGKCVEALHQYGLMISYSPWSLRVSPLSTHKVFWLCKLATDLSSKTCQEAILEFQSLEDTQRIQETKSTTVHIQLQLQVSKHNSLLHQALSEQGKNGSVVEEPLLSLKGLMGISSPYLKKTFCRLLIDSIWVHYPRSGLMEPALGGGFKGGEAEDIINHLLTVTELGSLGSLVDENPHLASILSSLQILYSLLSSLQDLLVNFITIIIPEALKQVMAEDPSLTKIVQCLNELVLHISSGTNTGSLDLGEMMTSYHALMETTASPNPGQMLLMGFNGLFDKVEKDLLFFNQEMVSLTLQDPPVSSIPNILSEILTEFPILVLQQLIPCLAQQEAALKDAQEEYQAESQQLSIIMCSIQKAIHCKNHSKCMEGKISCCQSILRRWQLTAMAYHWLSSPNTPELPLDAVFTVELKQSLEGVRTVLSTSIELQGKFSELVHSVQQRLKWASGANRNLSELATTYDGTVGEWVSMFTHWRHLAEHTIAVTSALLHLESMRDLRSQKQKEAREAWITLLHEALNVCLHVESTDVSVSSIEKAIIKVKPLHGGEILTVEWAQEASRGISGCIQSAQSQLDEARFTLSSNGKAIIAWVEKLKGLIRQHHKLVSKVRSLLKTLTKLESEELLREQALSYVSKYKNFSQLLASLLKQISSKDIGTASVPCYLEDLEVLASQVGGIYDGLLNLLKVEGNPRTEKDGLERKNKEKEKSPRKHQQFHLPLWEDLDSAPPPLFMHQHSEGLGLGEKESYPLQVFHRVRVKLEGRDPDPSYAAPVESQVEHLIEEATNIENLALLYEGWTAWV</sequence>
<dbReference type="InterPro" id="IPR050517">
    <property type="entry name" value="DDR_Repair_Kinase"/>
</dbReference>
<organism evidence="10">
    <name type="scientific">Darwinula stevensoni</name>
    <dbReference type="NCBI Taxonomy" id="69355"/>
    <lineage>
        <taxon>Eukaryota</taxon>
        <taxon>Metazoa</taxon>
        <taxon>Ecdysozoa</taxon>
        <taxon>Arthropoda</taxon>
        <taxon>Crustacea</taxon>
        <taxon>Oligostraca</taxon>
        <taxon>Ostracoda</taxon>
        <taxon>Podocopa</taxon>
        <taxon>Podocopida</taxon>
        <taxon>Darwinulocopina</taxon>
        <taxon>Darwinuloidea</taxon>
        <taxon>Darwinulidae</taxon>
        <taxon>Darwinula</taxon>
    </lineage>
</organism>
<dbReference type="PROSITE" id="PS00916">
    <property type="entry name" value="PI3_4_KINASE_2"/>
    <property type="match status" value="1"/>
</dbReference>
<dbReference type="Pfam" id="PF15785">
    <property type="entry name" value="SMG1"/>
    <property type="match status" value="1"/>
</dbReference>